<feature type="region of interest" description="Disordered" evidence="1">
    <location>
        <begin position="119"/>
        <end position="157"/>
    </location>
</feature>
<evidence type="ECO:0000256" key="1">
    <source>
        <dbReference type="SAM" id="MobiDB-lite"/>
    </source>
</evidence>
<dbReference type="EMBL" id="JACGWN010000009">
    <property type="protein sequence ID" value="KAL0434018.1"/>
    <property type="molecule type" value="Genomic_DNA"/>
</dbReference>
<proteinExistence type="predicted"/>
<reference evidence="3" key="1">
    <citation type="submission" date="2020-06" db="EMBL/GenBank/DDBJ databases">
        <authorList>
            <person name="Li T."/>
            <person name="Hu X."/>
            <person name="Zhang T."/>
            <person name="Song X."/>
            <person name="Zhang H."/>
            <person name="Dai N."/>
            <person name="Sheng W."/>
            <person name="Hou X."/>
            <person name="Wei L."/>
        </authorList>
    </citation>
    <scope>NUCLEOTIDE SEQUENCE</scope>
    <source>
        <strain evidence="3">KEN1</strain>
        <tissue evidence="3">Leaf</tissue>
    </source>
</reference>
<gene>
    <name evidence="3" type="ORF">Slati_2736100</name>
</gene>
<comment type="caution">
    <text evidence="3">The sequence shown here is derived from an EMBL/GenBank/DDBJ whole genome shotgun (WGS) entry which is preliminary data.</text>
</comment>
<evidence type="ECO:0000259" key="2">
    <source>
        <dbReference type="Pfam" id="PF03732"/>
    </source>
</evidence>
<feature type="domain" description="Retrotransposon gag" evidence="2">
    <location>
        <begin position="2"/>
        <end position="85"/>
    </location>
</feature>
<dbReference type="PANTHER" id="PTHR33223:SF10">
    <property type="entry name" value="AMINOTRANSFERASE-LIKE PLANT MOBILE DOMAIN-CONTAINING PROTEIN"/>
    <property type="match status" value="1"/>
</dbReference>
<reference evidence="3" key="2">
    <citation type="journal article" date="2024" name="Plant">
        <title>Genomic evolution and insights into agronomic trait innovations of Sesamum species.</title>
        <authorList>
            <person name="Miao H."/>
            <person name="Wang L."/>
            <person name="Qu L."/>
            <person name="Liu H."/>
            <person name="Sun Y."/>
            <person name="Le M."/>
            <person name="Wang Q."/>
            <person name="Wei S."/>
            <person name="Zheng Y."/>
            <person name="Lin W."/>
            <person name="Duan Y."/>
            <person name="Cao H."/>
            <person name="Xiong S."/>
            <person name="Wang X."/>
            <person name="Wei L."/>
            <person name="Li C."/>
            <person name="Ma Q."/>
            <person name="Ju M."/>
            <person name="Zhao R."/>
            <person name="Li G."/>
            <person name="Mu C."/>
            <person name="Tian Q."/>
            <person name="Mei H."/>
            <person name="Zhang T."/>
            <person name="Gao T."/>
            <person name="Zhang H."/>
        </authorList>
    </citation>
    <scope>NUCLEOTIDE SEQUENCE</scope>
    <source>
        <strain evidence="3">KEN1</strain>
    </source>
</reference>
<dbReference type="InterPro" id="IPR005162">
    <property type="entry name" value="Retrotrans_gag_dom"/>
</dbReference>
<dbReference type="PANTHER" id="PTHR33223">
    <property type="entry name" value="CCHC-TYPE DOMAIN-CONTAINING PROTEIN"/>
    <property type="match status" value="1"/>
</dbReference>
<dbReference type="AlphaFoldDB" id="A0AAW2VY80"/>
<accession>A0AAW2VY80</accession>
<feature type="compositionally biased region" description="Basic and acidic residues" evidence="1">
    <location>
        <begin position="119"/>
        <end position="144"/>
    </location>
</feature>
<sequence>MGSAQHWFDQLPAGSIRSFAEFISLFQHQFPSSRKYKKSAISLFAIKQDERDTLRAYVQRFNTVVLEVPAPHQEVLVSAFTQGLRGGPLFDSLAKRPAVDFLDVLARIEKCMNLEDARSTIKSGRDRRKENETEAQRRPRRDTQGHFNPWDPKNNHYTPLITSPTRMLTTIDKLPALQWPKGANE</sequence>
<organism evidence="3">
    <name type="scientific">Sesamum latifolium</name>
    <dbReference type="NCBI Taxonomy" id="2727402"/>
    <lineage>
        <taxon>Eukaryota</taxon>
        <taxon>Viridiplantae</taxon>
        <taxon>Streptophyta</taxon>
        <taxon>Embryophyta</taxon>
        <taxon>Tracheophyta</taxon>
        <taxon>Spermatophyta</taxon>
        <taxon>Magnoliopsida</taxon>
        <taxon>eudicotyledons</taxon>
        <taxon>Gunneridae</taxon>
        <taxon>Pentapetalae</taxon>
        <taxon>asterids</taxon>
        <taxon>lamiids</taxon>
        <taxon>Lamiales</taxon>
        <taxon>Pedaliaceae</taxon>
        <taxon>Sesamum</taxon>
    </lineage>
</organism>
<dbReference type="Pfam" id="PF03732">
    <property type="entry name" value="Retrotrans_gag"/>
    <property type="match status" value="1"/>
</dbReference>
<name>A0AAW2VY80_9LAMI</name>
<evidence type="ECO:0000313" key="3">
    <source>
        <dbReference type="EMBL" id="KAL0434018.1"/>
    </source>
</evidence>
<protein>
    <recommendedName>
        <fullName evidence="2">Retrotransposon gag domain-containing protein</fullName>
    </recommendedName>
</protein>